<name>A0A087UGI3_STEMI</name>
<protein>
    <submittedName>
        <fullName evidence="1">Uncharacterized protein</fullName>
    </submittedName>
</protein>
<accession>A0A087UGI3</accession>
<evidence type="ECO:0000313" key="1">
    <source>
        <dbReference type="EMBL" id="KFM76472.1"/>
    </source>
</evidence>
<feature type="non-terminal residue" evidence="1">
    <location>
        <position position="33"/>
    </location>
</feature>
<organism evidence="1 2">
    <name type="scientific">Stegodyphus mimosarum</name>
    <name type="common">African social velvet spider</name>
    <dbReference type="NCBI Taxonomy" id="407821"/>
    <lineage>
        <taxon>Eukaryota</taxon>
        <taxon>Metazoa</taxon>
        <taxon>Ecdysozoa</taxon>
        <taxon>Arthropoda</taxon>
        <taxon>Chelicerata</taxon>
        <taxon>Arachnida</taxon>
        <taxon>Araneae</taxon>
        <taxon>Araneomorphae</taxon>
        <taxon>Entelegynae</taxon>
        <taxon>Eresoidea</taxon>
        <taxon>Eresidae</taxon>
        <taxon>Stegodyphus</taxon>
    </lineage>
</organism>
<dbReference type="AlphaFoldDB" id="A0A087UGI3"/>
<dbReference type="EMBL" id="KK119706">
    <property type="protein sequence ID" value="KFM76472.1"/>
    <property type="molecule type" value="Genomic_DNA"/>
</dbReference>
<keyword evidence="2" id="KW-1185">Reference proteome</keyword>
<dbReference type="Proteomes" id="UP000054359">
    <property type="component" value="Unassembled WGS sequence"/>
</dbReference>
<proteinExistence type="predicted"/>
<reference evidence="1 2" key="1">
    <citation type="submission" date="2013-11" db="EMBL/GenBank/DDBJ databases">
        <title>Genome sequencing of Stegodyphus mimosarum.</title>
        <authorList>
            <person name="Bechsgaard J."/>
        </authorList>
    </citation>
    <scope>NUCLEOTIDE SEQUENCE [LARGE SCALE GENOMIC DNA]</scope>
</reference>
<sequence length="33" mass="3944">MARKEFPIATQIPWTIPKLKYCTKSLCEMVLFR</sequence>
<gene>
    <name evidence="1" type="ORF">X975_07760</name>
</gene>
<evidence type="ECO:0000313" key="2">
    <source>
        <dbReference type="Proteomes" id="UP000054359"/>
    </source>
</evidence>